<dbReference type="Proteomes" id="UP000542210">
    <property type="component" value="Unassembled WGS sequence"/>
</dbReference>
<gene>
    <name evidence="1" type="ORF">BJ982_004476</name>
</gene>
<name>A0A7W7D9V3_9ACTN</name>
<evidence type="ECO:0000313" key="2">
    <source>
        <dbReference type="Proteomes" id="UP000542210"/>
    </source>
</evidence>
<evidence type="ECO:0000313" key="1">
    <source>
        <dbReference type="EMBL" id="MBB4702932.1"/>
    </source>
</evidence>
<comment type="caution">
    <text evidence="1">The sequence shown here is derived from an EMBL/GenBank/DDBJ whole genome shotgun (WGS) entry which is preliminary data.</text>
</comment>
<organism evidence="1 2">
    <name type="scientific">Sphaerisporangium siamense</name>
    <dbReference type="NCBI Taxonomy" id="795645"/>
    <lineage>
        <taxon>Bacteria</taxon>
        <taxon>Bacillati</taxon>
        <taxon>Actinomycetota</taxon>
        <taxon>Actinomycetes</taxon>
        <taxon>Streptosporangiales</taxon>
        <taxon>Streptosporangiaceae</taxon>
        <taxon>Sphaerisporangium</taxon>
    </lineage>
</organism>
<accession>A0A7W7D9V3</accession>
<reference evidence="1 2" key="1">
    <citation type="submission" date="2020-08" db="EMBL/GenBank/DDBJ databases">
        <title>Sequencing the genomes of 1000 actinobacteria strains.</title>
        <authorList>
            <person name="Klenk H.-P."/>
        </authorList>
    </citation>
    <scope>NUCLEOTIDE SEQUENCE [LARGE SCALE GENOMIC DNA]</scope>
    <source>
        <strain evidence="1 2">DSM 45784</strain>
    </source>
</reference>
<dbReference type="AlphaFoldDB" id="A0A7W7D9V3"/>
<dbReference type="EMBL" id="JACHND010000001">
    <property type="protein sequence ID" value="MBB4702932.1"/>
    <property type="molecule type" value="Genomic_DNA"/>
</dbReference>
<proteinExistence type="predicted"/>
<sequence>MKLLTKVLIVTQTVTLAVLVFALMKAYGPPSEEEMKKSRFYAEGKSYGLLIRNPANSAAFKTCTEALEYAPKHDWKGDLTNVTDDDKEAFLAGCKAQLVGS</sequence>
<dbReference type="RefSeq" id="WP_184883033.1">
    <property type="nucleotide sequence ID" value="NZ_BOOV01000005.1"/>
</dbReference>
<keyword evidence="2" id="KW-1185">Reference proteome</keyword>
<protein>
    <submittedName>
        <fullName evidence="1">Uncharacterized protein</fullName>
    </submittedName>
</protein>